<evidence type="ECO:0000256" key="6">
    <source>
        <dbReference type="ARBA" id="ARBA00065903"/>
    </source>
</evidence>
<dbReference type="GO" id="GO:0043022">
    <property type="term" value="F:ribosome binding"/>
    <property type="evidence" value="ECO:0007669"/>
    <property type="project" value="TreeGrafter"/>
</dbReference>
<dbReference type="Pfam" id="PF16366">
    <property type="entry name" value="CEBP_ZZ"/>
    <property type="match status" value="1"/>
</dbReference>
<dbReference type="EMBL" id="JAKKPZ010000020">
    <property type="protein sequence ID" value="KAI1711935.1"/>
    <property type="molecule type" value="Genomic_DNA"/>
</dbReference>
<dbReference type="GO" id="GO:0000900">
    <property type="term" value="F:mRNA regulatory element binding translation repressor activity"/>
    <property type="evidence" value="ECO:0007669"/>
    <property type="project" value="TreeGrafter"/>
</dbReference>
<dbReference type="FunFam" id="4.10.640.40:FF:000001">
    <property type="entry name" value="Cytoplasmic polyadenylation element-binding 2 isoform X2"/>
    <property type="match status" value="1"/>
</dbReference>
<keyword evidence="3" id="KW-0744">Spermatogenesis</keyword>
<comment type="subunit">
    <text evidence="6">Interacts with fbf-1.</text>
</comment>
<dbReference type="GO" id="GO:0008135">
    <property type="term" value="F:translation factor activity, RNA binding"/>
    <property type="evidence" value="ECO:0007669"/>
    <property type="project" value="TreeGrafter"/>
</dbReference>
<protein>
    <recommendedName>
        <fullName evidence="7">Cytoplasmic polyadenylation element-binding protein 1</fullName>
    </recommendedName>
</protein>
<feature type="compositionally biased region" description="Low complexity" evidence="8">
    <location>
        <begin position="134"/>
        <end position="145"/>
    </location>
</feature>
<dbReference type="GO" id="GO:0030154">
    <property type="term" value="P:cell differentiation"/>
    <property type="evidence" value="ECO:0007669"/>
    <property type="project" value="UniProtKB-KW"/>
</dbReference>
<evidence type="ECO:0000256" key="2">
    <source>
        <dbReference type="ARBA" id="ARBA00022782"/>
    </source>
</evidence>
<feature type="domain" description="Cytoplasmic polyadenylation element-binding protein ZZ" evidence="9">
    <location>
        <begin position="54"/>
        <end position="120"/>
    </location>
</feature>
<reference evidence="10" key="1">
    <citation type="submission" date="2022-01" db="EMBL/GenBank/DDBJ databases">
        <title>Genome Sequence Resource for Two Populations of Ditylenchus destructor, the Migratory Endoparasitic Phytonematode.</title>
        <authorList>
            <person name="Zhang H."/>
            <person name="Lin R."/>
            <person name="Xie B."/>
        </authorList>
    </citation>
    <scope>NUCLEOTIDE SEQUENCE</scope>
    <source>
        <strain evidence="10">BazhouSP</strain>
    </source>
</reference>
<dbReference type="GO" id="GO:0003730">
    <property type="term" value="F:mRNA 3'-UTR binding"/>
    <property type="evidence" value="ECO:0007669"/>
    <property type="project" value="InterPro"/>
</dbReference>
<dbReference type="InterPro" id="IPR012677">
    <property type="entry name" value="Nucleotide-bd_a/b_plait_sf"/>
</dbReference>
<evidence type="ECO:0000313" key="11">
    <source>
        <dbReference type="Proteomes" id="UP001201812"/>
    </source>
</evidence>
<sequence>MESMYGSVCYVGVDIDPELKYPKGAARITFSTTKSFVSAIGGKFVNIPHGDCSKRVEIRPYVMDDQMCDNCIGKMCSDRYARYFCGDVSCLQYYCEVCWDLIHCNTATSAKRVGHRPFVRQGDQTKLLERIPHHQQQSHHPQNQNASRNIPRNAARNV</sequence>
<evidence type="ECO:0000256" key="7">
    <source>
        <dbReference type="ARBA" id="ARBA00070028"/>
    </source>
</evidence>
<evidence type="ECO:0000256" key="3">
    <source>
        <dbReference type="ARBA" id="ARBA00022871"/>
    </source>
</evidence>
<dbReference type="Gene3D" id="3.30.70.330">
    <property type="match status" value="1"/>
</dbReference>
<evidence type="ECO:0000256" key="1">
    <source>
        <dbReference type="ARBA" id="ARBA00022737"/>
    </source>
</evidence>
<dbReference type="GO" id="GO:0005737">
    <property type="term" value="C:cytoplasm"/>
    <property type="evidence" value="ECO:0007669"/>
    <property type="project" value="TreeGrafter"/>
</dbReference>
<accession>A0AAD4N041</accession>
<dbReference type="PANTHER" id="PTHR12566:SF17">
    <property type="entry name" value="CYTOPLASMIC POLYADENYLATION ELEMENT-BINDING PROTEIN 1"/>
    <property type="match status" value="1"/>
</dbReference>
<dbReference type="InterPro" id="IPR038446">
    <property type="entry name" value="CEBP_ZZ_sf"/>
</dbReference>
<gene>
    <name evidence="10" type="ORF">DdX_09896</name>
</gene>
<dbReference type="InterPro" id="IPR034819">
    <property type="entry name" value="CPEB"/>
</dbReference>
<dbReference type="AlphaFoldDB" id="A0AAD4N041"/>
<dbReference type="InterPro" id="IPR032296">
    <property type="entry name" value="CEBP_ZZ"/>
</dbReference>
<proteinExistence type="predicted"/>
<dbReference type="Gene3D" id="4.10.640.40">
    <property type="entry name" value="Cytoplasmic polyadenylation element-binding protein, ZZ domain"/>
    <property type="match status" value="1"/>
</dbReference>
<dbReference type="CDD" id="cd19757">
    <property type="entry name" value="Bbox1"/>
    <property type="match status" value="1"/>
</dbReference>
<organism evidence="10 11">
    <name type="scientific">Ditylenchus destructor</name>
    <dbReference type="NCBI Taxonomy" id="166010"/>
    <lineage>
        <taxon>Eukaryota</taxon>
        <taxon>Metazoa</taxon>
        <taxon>Ecdysozoa</taxon>
        <taxon>Nematoda</taxon>
        <taxon>Chromadorea</taxon>
        <taxon>Rhabditida</taxon>
        <taxon>Tylenchina</taxon>
        <taxon>Tylenchomorpha</taxon>
        <taxon>Sphaerularioidea</taxon>
        <taxon>Anguinidae</taxon>
        <taxon>Anguininae</taxon>
        <taxon>Ditylenchus</taxon>
    </lineage>
</organism>
<name>A0AAD4N041_9BILA</name>
<keyword evidence="1" id="KW-0677">Repeat</keyword>
<evidence type="ECO:0000256" key="8">
    <source>
        <dbReference type="SAM" id="MobiDB-lite"/>
    </source>
</evidence>
<keyword evidence="4" id="KW-0694">RNA-binding</keyword>
<dbReference type="GO" id="GO:0007283">
    <property type="term" value="P:spermatogenesis"/>
    <property type="evidence" value="ECO:0007669"/>
    <property type="project" value="UniProtKB-KW"/>
</dbReference>
<evidence type="ECO:0000259" key="9">
    <source>
        <dbReference type="Pfam" id="PF16366"/>
    </source>
</evidence>
<dbReference type="PANTHER" id="PTHR12566">
    <property type="entry name" value="CYTOPLASMIC POLYADENYLATION ELEMENT BINDING PROTEIN CPEB"/>
    <property type="match status" value="1"/>
</dbReference>
<dbReference type="GO" id="GO:2000766">
    <property type="term" value="P:negative regulation of cytoplasmic translation"/>
    <property type="evidence" value="ECO:0007669"/>
    <property type="project" value="TreeGrafter"/>
</dbReference>
<comment type="function">
    <text evidence="5">Cytoplasmic polyadenylation element binding protein that binds to and regulates the translation of specific mRNAs. Essential for progression through meiosis. Involved in spermatogenesis.</text>
</comment>
<dbReference type="GO" id="GO:0043005">
    <property type="term" value="C:neuron projection"/>
    <property type="evidence" value="ECO:0007669"/>
    <property type="project" value="TreeGrafter"/>
</dbReference>
<comment type="caution">
    <text evidence="10">The sequence shown here is derived from an EMBL/GenBank/DDBJ whole genome shotgun (WGS) entry which is preliminary data.</text>
</comment>
<dbReference type="GO" id="GO:0005634">
    <property type="term" value="C:nucleus"/>
    <property type="evidence" value="ECO:0007669"/>
    <property type="project" value="TreeGrafter"/>
</dbReference>
<evidence type="ECO:0000256" key="5">
    <source>
        <dbReference type="ARBA" id="ARBA00058170"/>
    </source>
</evidence>
<evidence type="ECO:0000313" key="10">
    <source>
        <dbReference type="EMBL" id="KAI1711935.1"/>
    </source>
</evidence>
<evidence type="ECO:0000256" key="4">
    <source>
        <dbReference type="ARBA" id="ARBA00022884"/>
    </source>
</evidence>
<keyword evidence="11" id="KW-1185">Reference proteome</keyword>
<dbReference type="GO" id="GO:0045202">
    <property type="term" value="C:synapse"/>
    <property type="evidence" value="ECO:0007669"/>
    <property type="project" value="TreeGrafter"/>
</dbReference>
<dbReference type="Proteomes" id="UP001201812">
    <property type="component" value="Unassembled WGS sequence"/>
</dbReference>
<feature type="region of interest" description="Disordered" evidence="8">
    <location>
        <begin position="132"/>
        <end position="158"/>
    </location>
</feature>
<keyword evidence="2" id="KW-0221">Differentiation</keyword>